<proteinExistence type="predicted"/>
<sequence>MRVLIATPSLTERLHNLVPLAWALRAAGHDVQVAARPAFTVEVNRTGLVAAAWGGEGARDGEGAADVLARHTAAFRADLLLWDELAPAAGDVAAAAGIPSVRVLAPGSAPDPEGARDDVPLTVDPTSPALRAPLDPGHRRVRHVPYAGPAEIPAWLRKLPKRPRIAVTLTGEKAPVAEVFEALADVDAEVIATLPAERIPEGTTVPDNIRFFDTAPWIALAQSSAAVVHDAGILRMADVLAYGLPQCVLLGQDAQERTVRAAHRLAEHGAGFAVEQDLLDGSGLRAAVEALARDAGPAERAAGLRAREVAQTPSPRELVAVLEGLIQGPGRPVRGWGRISPLGSVAAVAPPFPG</sequence>
<comment type="caution">
    <text evidence="2">The sequence shown here is derived from an EMBL/GenBank/DDBJ whole genome shotgun (WGS) entry which is preliminary data.</text>
</comment>
<name>A0ABU8U284_9ACTN</name>
<protein>
    <submittedName>
        <fullName evidence="2">Nucleotide disphospho-sugar-binding domain-containing protein</fullName>
    </submittedName>
</protein>
<reference evidence="2 3" key="1">
    <citation type="submission" date="2024-03" db="EMBL/GenBank/DDBJ databases">
        <title>Novel Streptomyces species of biotechnological and ecological value are a feature of Machair soil.</title>
        <authorList>
            <person name="Prole J.R."/>
            <person name="Goodfellow M."/>
            <person name="Allenby N."/>
            <person name="Ward A.C."/>
        </authorList>
    </citation>
    <scope>NUCLEOTIDE SEQUENCE [LARGE SCALE GENOMIC DNA]</scope>
    <source>
        <strain evidence="2 3">MS1.HAVA.3</strain>
    </source>
</reference>
<keyword evidence="3" id="KW-1185">Reference proteome</keyword>
<dbReference type="Proteomes" id="UP001382904">
    <property type="component" value="Unassembled WGS sequence"/>
</dbReference>
<evidence type="ECO:0000313" key="2">
    <source>
        <dbReference type="EMBL" id="MEJ8641989.1"/>
    </source>
</evidence>
<dbReference type="EMBL" id="JBBKAM010000002">
    <property type="protein sequence ID" value="MEJ8641989.1"/>
    <property type="molecule type" value="Genomic_DNA"/>
</dbReference>
<dbReference type="SUPFAM" id="SSF53756">
    <property type="entry name" value="UDP-Glycosyltransferase/glycogen phosphorylase"/>
    <property type="match status" value="1"/>
</dbReference>
<organism evidence="2 3">
    <name type="scientific">Streptomyces caledonius</name>
    <dbReference type="NCBI Taxonomy" id="3134107"/>
    <lineage>
        <taxon>Bacteria</taxon>
        <taxon>Bacillati</taxon>
        <taxon>Actinomycetota</taxon>
        <taxon>Actinomycetes</taxon>
        <taxon>Kitasatosporales</taxon>
        <taxon>Streptomycetaceae</taxon>
        <taxon>Streptomyces</taxon>
    </lineage>
</organism>
<evidence type="ECO:0000313" key="3">
    <source>
        <dbReference type="Proteomes" id="UP001382904"/>
    </source>
</evidence>
<dbReference type="InterPro" id="IPR010610">
    <property type="entry name" value="EryCIII-like_C"/>
</dbReference>
<gene>
    <name evidence="2" type="ORF">WKI68_11980</name>
</gene>
<accession>A0ABU8U284</accession>
<dbReference type="Gene3D" id="3.40.50.2000">
    <property type="entry name" value="Glycogen Phosphorylase B"/>
    <property type="match status" value="3"/>
</dbReference>
<evidence type="ECO:0000259" key="1">
    <source>
        <dbReference type="Pfam" id="PF06722"/>
    </source>
</evidence>
<feature type="domain" description="Erythromycin biosynthesis protein CIII-like C-terminal" evidence="1">
    <location>
        <begin position="178"/>
        <end position="324"/>
    </location>
</feature>
<dbReference type="Pfam" id="PF06722">
    <property type="entry name" value="EryCIII-like_C"/>
    <property type="match status" value="1"/>
</dbReference>